<reference evidence="3 4" key="1">
    <citation type="submission" date="2020-04" db="EMBL/GenBank/DDBJ databases">
        <authorList>
            <person name="Yin C."/>
        </authorList>
    </citation>
    <scope>NUCLEOTIDE SEQUENCE [LARGE SCALE GENOMIC DNA]</scope>
    <source>
        <strain evidence="3 4">Ae27</strain>
    </source>
</reference>
<dbReference type="InterPro" id="IPR011009">
    <property type="entry name" value="Kinase-like_dom_sf"/>
</dbReference>
<protein>
    <submittedName>
        <fullName evidence="3">Phosphotransferase</fullName>
    </submittedName>
</protein>
<dbReference type="Proteomes" id="UP000570474">
    <property type="component" value="Unassembled WGS sequence"/>
</dbReference>
<dbReference type="GO" id="GO:0019202">
    <property type="term" value="F:amino acid kinase activity"/>
    <property type="evidence" value="ECO:0007669"/>
    <property type="project" value="TreeGrafter"/>
</dbReference>
<dbReference type="PANTHER" id="PTHR21064:SF6">
    <property type="entry name" value="AMINOGLYCOSIDE PHOSPHOTRANSFERASE DOMAIN-CONTAINING PROTEIN"/>
    <property type="match status" value="1"/>
</dbReference>
<dbReference type="InterPro" id="IPR050249">
    <property type="entry name" value="Pseudomonas-type_ThrB"/>
</dbReference>
<keyword evidence="4" id="KW-1185">Reference proteome</keyword>
<dbReference type="AlphaFoldDB" id="A0A847RZ04"/>
<accession>A0A847RZ04</accession>
<comment type="caution">
    <text evidence="3">The sequence shown here is derived from an EMBL/GenBank/DDBJ whole genome shotgun (WGS) entry which is preliminary data.</text>
</comment>
<dbReference type="InterPro" id="IPR002575">
    <property type="entry name" value="Aminoglycoside_PTrfase"/>
</dbReference>
<evidence type="ECO:0000256" key="1">
    <source>
        <dbReference type="ARBA" id="ARBA00038240"/>
    </source>
</evidence>
<dbReference type="RefSeq" id="WP_168874237.1">
    <property type="nucleotide sequence ID" value="NZ_JABAIA010000003.1"/>
</dbReference>
<dbReference type="SUPFAM" id="SSF56112">
    <property type="entry name" value="Protein kinase-like (PK-like)"/>
    <property type="match status" value="1"/>
</dbReference>
<dbReference type="Pfam" id="PF01636">
    <property type="entry name" value="APH"/>
    <property type="match status" value="1"/>
</dbReference>
<dbReference type="PANTHER" id="PTHR21064">
    <property type="entry name" value="AMINOGLYCOSIDE PHOSPHOTRANSFERASE DOMAIN-CONTAINING PROTEIN-RELATED"/>
    <property type="match status" value="1"/>
</dbReference>
<keyword evidence="3" id="KW-0808">Transferase</keyword>
<proteinExistence type="inferred from homology"/>
<dbReference type="Gene3D" id="3.30.200.20">
    <property type="entry name" value="Phosphorylase Kinase, domain 1"/>
    <property type="match status" value="1"/>
</dbReference>
<sequence length="326" mass="37476">MKTVFPAIYSTLCPKALSSFLSEKYALENVQCKLLVRGVGDTYLAETPDNRFILRVYRSSHRNILQIKEEVALLQALKERAISVSYPLPDITGETVQLLEALEGERCAVLFSYAPGHAVRLLDNKQLQLLGTEMARFHQVSSSFAPETNRWEFNMETMFDRPLEMLRAGFDSNPEDYAWLQQAAKEAIEKLSAVNGLPAGYCHFDLLPKNMHFAGDTITLFDFDFMGYGWLVNDIAACWQYLSLEVYTKRLTQEAADAQYHILLDAYRQHRAPCEAELEIVPYLAVGWWLFYMGFHTTHDQFHAFTQPGQLKLFTGLLRHFVTYWT</sequence>
<name>A0A847RZ04_9BACT</name>
<gene>
    <name evidence="3" type="ORF">HGH92_28655</name>
</gene>
<dbReference type="EMBL" id="JABAIA010000003">
    <property type="protein sequence ID" value="NLR68312.1"/>
    <property type="molecule type" value="Genomic_DNA"/>
</dbReference>
<evidence type="ECO:0000313" key="4">
    <source>
        <dbReference type="Proteomes" id="UP000570474"/>
    </source>
</evidence>
<evidence type="ECO:0000259" key="2">
    <source>
        <dbReference type="Pfam" id="PF01636"/>
    </source>
</evidence>
<comment type="similarity">
    <text evidence="1">Belongs to the pseudomonas-type ThrB family.</text>
</comment>
<feature type="domain" description="Aminoglycoside phosphotransferase" evidence="2">
    <location>
        <begin position="41"/>
        <end position="272"/>
    </location>
</feature>
<evidence type="ECO:0000313" key="3">
    <source>
        <dbReference type="EMBL" id="NLR68312.1"/>
    </source>
</evidence>
<organism evidence="3 4">
    <name type="scientific">Chitinophaga varians</name>
    <dbReference type="NCBI Taxonomy" id="2202339"/>
    <lineage>
        <taxon>Bacteria</taxon>
        <taxon>Pseudomonadati</taxon>
        <taxon>Bacteroidota</taxon>
        <taxon>Chitinophagia</taxon>
        <taxon>Chitinophagales</taxon>
        <taxon>Chitinophagaceae</taxon>
        <taxon>Chitinophaga</taxon>
    </lineage>
</organism>
<dbReference type="Gene3D" id="3.90.1200.10">
    <property type="match status" value="1"/>
</dbReference>